<dbReference type="Proteomes" id="UP000315112">
    <property type="component" value="Unassembled WGS sequence"/>
</dbReference>
<feature type="transmembrane region" description="Helical" evidence="1">
    <location>
        <begin position="388"/>
        <end position="406"/>
    </location>
</feature>
<dbReference type="EMBL" id="VLKW01000003">
    <property type="protein sequence ID" value="TWI48424.1"/>
    <property type="molecule type" value="Genomic_DNA"/>
</dbReference>
<organism evidence="3 4">
    <name type="scientific">Pseudoduganella flava</name>
    <dbReference type="NCBI Taxonomy" id="871742"/>
    <lineage>
        <taxon>Bacteria</taxon>
        <taxon>Pseudomonadati</taxon>
        <taxon>Pseudomonadota</taxon>
        <taxon>Betaproteobacteria</taxon>
        <taxon>Burkholderiales</taxon>
        <taxon>Oxalobacteraceae</taxon>
        <taxon>Telluria group</taxon>
        <taxon>Pseudoduganella</taxon>
    </lineage>
</organism>
<feature type="transmembrane region" description="Helical" evidence="1">
    <location>
        <begin position="196"/>
        <end position="212"/>
    </location>
</feature>
<feature type="transmembrane region" description="Helical" evidence="1">
    <location>
        <begin position="291"/>
        <end position="313"/>
    </location>
</feature>
<dbReference type="AlphaFoldDB" id="A0A562PVH8"/>
<evidence type="ECO:0000313" key="2">
    <source>
        <dbReference type="EMBL" id="QGZ39531.1"/>
    </source>
</evidence>
<gene>
    <name evidence="2" type="ORF">GO485_11055</name>
    <name evidence="3" type="ORF">IP92_01813</name>
</gene>
<keyword evidence="1" id="KW-1133">Transmembrane helix</keyword>
<evidence type="ECO:0000313" key="5">
    <source>
        <dbReference type="Proteomes" id="UP000437862"/>
    </source>
</evidence>
<protein>
    <recommendedName>
        <fullName evidence="6">Glycosyltransferase RgtA/B/C/D-like domain-containing protein</fullName>
    </recommendedName>
</protein>
<evidence type="ECO:0000313" key="3">
    <source>
        <dbReference type="EMBL" id="TWI48424.1"/>
    </source>
</evidence>
<keyword evidence="5" id="KW-1185">Reference proteome</keyword>
<feature type="transmembrane region" description="Helical" evidence="1">
    <location>
        <begin position="359"/>
        <end position="376"/>
    </location>
</feature>
<dbReference type="OrthoDB" id="7033276at2"/>
<feature type="transmembrane region" description="Helical" evidence="1">
    <location>
        <begin position="12"/>
        <end position="31"/>
    </location>
</feature>
<dbReference type="EMBL" id="CP046904">
    <property type="protein sequence ID" value="QGZ39531.1"/>
    <property type="molecule type" value="Genomic_DNA"/>
</dbReference>
<evidence type="ECO:0008006" key="6">
    <source>
        <dbReference type="Google" id="ProtNLM"/>
    </source>
</evidence>
<feature type="transmembrane region" description="Helical" evidence="1">
    <location>
        <begin position="219"/>
        <end position="237"/>
    </location>
</feature>
<reference evidence="2 5" key="3">
    <citation type="submission" date="2019-12" db="EMBL/GenBank/DDBJ databases">
        <title>Draft Genome Sequences of Six Type Strains of the Genus Massilia.</title>
        <authorList>
            <person name="Miess H."/>
            <person name="Frediansyah A."/>
            <person name="Goeker M."/>
            <person name="Gross H."/>
        </authorList>
    </citation>
    <scope>NUCLEOTIDE SEQUENCE [LARGE SCALE GENOMIC DNA]</scope>
    <source>
        <strain evidence="2 5">DSM 26639</strain>
    </source>
</reference>
<proteinExistence type="predicted"/>
<sequence length="673" mass="72936">MAFNFCRRNLIALLAAACCANLALLVFFLAFDYQLIFHSDSAVKNLLAQEIVETGQYFPTEWNYVNKDLWVFYGHVFVIPLLAVMPNGFAAHFLSDCVSATLIVLGGWLFTGMLGASLAARLAATAVLTAGLSLSMAEHVYGQAAYGSMFYFACFLAYGYWLQVRGEDARPKSGAVLTAAAAVVVCWSNPQRALVFYVVPLIVAAFALAFALRGTAGRAHARALLVFLGGCIAGFLLNKLTLQHVRTVPGLTELAWRDFAGMLHNTKGLLRAVLGLFDGLPRLDSKVTSPYGAYQALRLLAALALLYLLPHALIRALRGGHPGRLFAAAFAGTALTLNLLLMITTSLTDVNAPEGSARYLVPALLCALLIFAAASADRLHTGPVARPVALAVLLLLASSAPTSYLIPYAQRYSLPRTTLVPTGDMRLLAFLEQHQLRYGYATFWHAGKLTVLSAHAVRIRPVEFRDGLPMPLRWLSSNRWYDPAYHRGASFLLLHKDEAAADLPRLRQHVGGDIQTLSFEDWRIVAFEHNLAELPQWDDGARRSTRYTASPQTPRTAGAFDATLHASTAPAGVAGALQFGPFRTLDRGTYVVSYELDSDAVGGELGTVDVVAGAKTYASAPVSGAGWRTVTLQFALDEAASNVEFRIFTNGRSRMSTRGVELRRALPAAPRGQ</sequence>
<feature type="transmembrane region" description="Helical" evidence="1">
    <location>
        <begin position="102"/>
        <end position="124"/>
    </location>
</feature>
<evidence type="ECO:0000256" key="1">
    <source>
        <dbReference type="SAM" id="Phobius"/>
    </source>
</evidence>
<reference evidence="3 4" key="1">
    <citation type="journal article" date="2015" name="Stand. Genomic Sci.">
        <title>Genomic Encyclopedia of Bacterial and Archaeal Type Strains, Phase III: the genomes of soil and plant-associated and newly described type strains.</title>
        <authorList>
            <person name="Whitman W.B."/>
            <person name="Woyke T."/>
            <person name="Klenk H.P."/>
            <person name="Zhou Y."/>
            <person name="Lilburn T.G."/>
            <person name="Beck B.J."/>
            <person name="De Vos P."/>
            <person name="Vandamme P."/>
            <person name="Eisen J.A."/>
            <person name="Garrity G."/>
            <person name="Hugenholtz P."/>
            <person name="Kyrpides N.C."/>
        </authorList>
    </citation>
    <scope>NUCLEOTIDE SEQUENCE [LARGE SCALE GENOMIC DNA]</scope>
    <source>
        <strain evidence="3 4">CGMCC 1.10685</strain>
    </source>
</reference>
<keyword evidence="1" id="KW-0472">Membrane</keyword>
<evidence type="ECO:0000313" key="4">
    <source>
        <dbReference type="Proteomes" id="UP000315112"/>
    </source>
</evidence>
<feature type="transmembrane region" description="Helical" evidence="1">
    <location>
        <begin position="70"/>
        <end position="90"/>
    </location>
</feature>
<accession>A0A562PVH8</accession>
<name>A0A562PVH8_9BURK</name>
<feature type="transmembrane region" description="Helical" evidence="1">
    <location>
        <begin position="325"/>
        <end position="347"/>
    </location>
</feature>
<dbReference type="Proteomes" id="UP000437862">
    <property type="component" value="Chromosome"/>
</dbReference>
<dbReference type="RefSeq" id="WP_145874223.1">
    <property type="nucleotide sequence ID" value="NZ_CP046904.1"/>
</dbReference>
<reference evidence="3" key="2">
    <citation type="submission" date="2019-07" db="EMBL/GenBank/DDBJ databases">
        <authorList>
            <person name="Whitman W."/>
            <person name="Huntemann M."/>
            <person name="Clum A."/>
            <person name="Pillay M."/>
            <person name="Palaniappan K."/>
            <person name="Varghese N."/>
            <person name="Mikhailova N."/>
            <person name="Stamatis D."/>
            <person name="Reddy T."/>
            <person name="Daum C."/>
            <person name="Shapiro N."/>
            <person name="Ivanova N."/>
            <person name="Kyrpides N."/>
            <person name="Woyke T."/>
        </authorList>
    </citation>
    <scope>NUCLEOTIDE SEQUENCE</scope>
    <source>
        <strain evidence="3">CGMCC 1.10685</strain>
    </source>
</reference>
<keyword evidence="1" id="KW-0812">Transmembrane</keyword>
<feature type="transmembrane region" description="Helical" evidence="1">
    <location>
        <begin position="144"/>
        <end position="162"/>
    </location>
</feature>